<gene>
    <name evidence="2" type="ORF">HYZ11_07260</name>
</gene>
<name>A0A932I0Y5_UNCTE</name>
<feature type="transmembrane region" description="Helical" evidence="1">
    <location>
        <begin position="71"/>
        <end position="88"/>
    </location>
</feature>
<keyword evidence="1" id="KW-1133">Transmembrane helix</keyword>
<comment type="caution">
    <text evidence="2">The sequence shown here is derived from an EMBL/GenBank/DDBJ whole genome shotgun (WGS) entry which is preliminary data.</text>
</comment>
<keyword evidence="1" id="KW-0472">Membrane</keyword>
<feature type="transmembrane region" description="Helical" evidence="1">
    <location>
        <begin position="131"/>
        <end position="151"/>
    </location>
</feature>
<feature type="transmembrane region" description="Helical" evidence="1">
    <location>
        <begin position="258"/>
        <end position="275"/>
    </location>
</feature>
<keyword evidence="1" id="KW-0812">Transmembrane</keyword>
<organism evidence="2 3">
    <name type="scientific">Tectimicrobiota bacterium</name>
    <dbReference type="NCBI Taxonomy" id="2528274"/>
    <lineage>
        <taxon>Bacteria</taxon>
        <taxon>Pseudomonadati</taxon>
        <taxon>Nitrospinota/Tectimicrobiota group</taxon>
        <taxon>Candidatus Tectimicrobiota</taxon>
    </lineage>
</organism>
<protein>
    <recommendedName>
        <fullName evidence="4">EamA domain-containing protein</fullName>
    </recommendedName>
</protein>
<accession>A0A932I0Y5</accession>
<feature type="transmembrane region" description="Helical" evidence="1">
    <location>
        <begin position="195"/>
        <end position="219"/>
    </location>
</feature>
<dbReference type="AlphaFoldDB" id="A0A932I0Y5"/>
<proteinExistence type="predicted"/>
<evidence type="ECO:0000313" key="2">
    <source>
        <dbReference type="EMBL" id="MBI3127386.1"/>
    </source>
</evidence>
<evidence type="ECO:0008006" key="4">
    <source>
        <dbReference type="Google" id="ProtNLM"/>
    </source>
</evidence>
<evidence type="ECO:0000313" key="3">
    <source>
        <dbReference type="Proteomes" id="UP000782312"/>
    </source>
</evidence>
<dbReference type="Proteomes" id="UP000782312">
    <property type="component" value="Unassembled WGS sequence"/>
</dbReference>
<sequence length="314" mass="33776">MGRINWWPLTIVLFVLFSAVRDVYLGGVFQTFSYFEVVALVSILCTLYFAAAVGLRQPDQWARLRRHWRDAVWVNLVTAAAWLSYFHALKNIEPSIANTLYVGIGPFTVVFLRILGVHIALPTPIRTIEKWLNGGILASLLLLAGVEIAGLSGLRTPGAAASIHSLALAFLGGVSLALYNLISKRMNENGVSPEAIVSVRFVAIALVSFAAILAGGAGAAGQHSYGALASVSVALVLLIIAPNYLFQIGISHTPSITTNVIRAAGPMLVFIIQMFEGRVLYSGYTLVCIALYSAFVVLSNLSRSWREATSLPAS</sequence>
<evidence type="ECO:0000256" key="1">
    <source>
        <dbReference type="SAM" id="Phobius"/>
    </source>
</evidence>
<feature type="transmembrane region" description="Helical" evidence="1">
    <location>
        <begin position="281"/>
        <end position="301"/>
    </location>
</feature>
<reference evidence="2" key="1">
    <citation type="submission" date="2020-07" db="EMBL/GenBank/DDBJ databases">
        <title>Huge and variable diversity of episymbiotic CPR bacteria and DPANN archaea in groundwater ecosystems.</title>
        <authorList>
            <person name="He C.Y."/>
            <person name="Keren R."/>
            <person name="Whittaker M."/>
            <person name="Farag I.F."/>
            <person name="Doudna J."/>
            <person name="Cate J.H.D."/>
            <person name="Banfield J.F."/>
        </authorList>
    </citation>
    <scope>NUCLEOTIDE SEQUENCE</scope>
    <source>
        <strain evidence="2">NC_groundwater_763_Ag_S-0.2um_68_21</strain>
    </source>
</reference>
<feature type="transmembrane region" description="Helical" evidence="1">
    <location>
        <begin position="31"/>
        <end position="50"/>
    </location>
</feature>
<feature type="transmembrane region" description="Helical" evidence="1">
    <location>
        <begin position="225"/>
        <end position="246"/>
    </location>
</feature>
<feature type="transmembrane region" description="Helical" evidence="1">
    <location>
        <begin position="100"/>
        <end position="119"/>
    </location>
</feature>
<feature type="transmembrane region" description="Helical" evidence="1">
    <location>
        <begin position="163"/>
        <end position="183"/>
    </location>
</feature>
<dbReference type="EMBL" id="JACPUR010000017">
    <property type="protein sequence ID" value="MBI3127386.1"/>
    <property type="molecule type" value="Genomic_DNA"/>
</dbReference>